<comment type="cofactor">
    <cofactor evidence="1">
        <name>FAD</name>
        <dbReference type="ChEBI" id="CHEBI:57692"/>
    </cofactor>
</comment>
<dbReference type="AlphaFoldDB" id="A0A1G2PMY4"/>
<dbReference type="PANTHER" id="PTHR43429:SF3">
    <property type="entry name" value="NITRITE REDUCTASE [NAD(P)H]"/>
    <property type="match status" value="1"/>
</dbReference>
<reference evidence="5 6" key="1">
    <citation type="journal article" date="2016" name="Nat. Commun.">
        <title>Thousands of microbial genomes shed light on interconnected biogeochemical processes in an aquifer system.</title>
        <authorList>
            <person name="Anantharaman K."/>
            <person name="Brown C.T."/>
            <person name="Hug L.A."/>
            <person name="Sharon I."/>
            <person name="Castelle C.J."/>
            <person name="Probst A.J."/>
            <person name="Thomas B.C."/>
            <person name="Singh A."/>
            <person name="Wilkins M.J."/>
            <person name="Karaoz U."/>
            <person name="Brodie E.L."/>
            <person name="Williams K.H."/>
            <person name="Hubbard S.S."/>
            <person name="Banfield J.F."/>
        </authorList>
    </citation>
    <scope>NUCLEOTIDE SEQUENCE [LARGE SCALE GENOMIC DNA]</scope>
    <source>
        <strain evidence="6">RIFCSPHIGHO2_01_FULL_58_15</strain>
    </source>
</reference>
<name>A0A1G2PMY4_TERXR</name>
<dbReference type="Gene3D" id="3.30.390.30">
    <property type="match status" value="1"/>
</dbReference>
<evidence type="ECO:0000259" key="4">
    <source>
        <dbReference type="Pfam" id="PF07992"/>
    </source>
</evidence>
<dbReference type="Proteomes" id="UP000178690">
    <property type="component" value="Unassembled WGS sequence"/>
</dbReference>
<dbReference type="PRINTS" id="PR00411">
    <property type="entry name" value="PNDRDTASEI"/>
</dbReference>
<organism evidence="5 6">
    <name type="scientific">Terrybacteria sp. (strain RIFCSPHIGHO2_01_FULL_58_15)</name>
    <dbReference type="NCBI Taxonomy" id="1802363"/>
    <lineage>
        <taxon>Bacteria</taxon>
        <taxon>Candidatus Terryibacteriota</taxon>
    </lineage>
</organism>
<dbReference type="SUPFAM" id="SSF51905">
    <property type="entry name" value="FAD/NAD(P)-binding domain"/>
    <property type="match status" value="1"/>
</dbReference>
<dbReference type="InterPro" id="IPR016156">
    <property type="entry name" value="FAD/NAD-linked_Rdtase_dimer_sf"/>
</dbReference>
<feature type="domain" description="FAD/NAD(P)-binding" evidence="4">
    <location>
        <begin position="6"/>
        <end position="306"/>
    </location>
</feature>
<evidence type="ECO:0000313" key="5">
    <source>
        <dbReference type="EMBL" id="OHA49690.1"/>
    </source>
</evidence>
<gene>
    <name evidence="5" type="ORF">A2682_00040</name>
</gene>
<protein>
    <recommendedName>
        <fullName evidence="4">FAD/NAD(P)-binding domain-containing protein</fullName>
    </recommendedName>
</protein>
<accession>A0A1G2PMY4</accession>
<keyword evidence="3" id="KW-0274">FAD</keyword>
<dbReference type="Gene3D" id="3.50.50.60">
    <property type="entry name" value="FAD/NAD(P)-binding domain"/>
    <property type="match status" value="2"/>
</dbReference>
<proteinExistence type="predicted"/>
<keyword evidence="2" id="KW-0285">Flavoprotein</keyword>
<dbReference type="SUPFAM" id="SSF55424">
    <property type="entry name" value="FAD/NAD-linked reductases, dimerisation (C-terminal) domain"/>
    <property type="match status" value="1"/>
</dbReference>
<dbReference type="PANTHER" id="PTHR43429">
    <property type="entry name" value="PYRIDINE NUCLEOTIDE-DISULFIDE OXIDOREDUCTASE DOMAIN-CONTAINING"/>
    <property type="match status" value="1"/>
</dbReference>
<sequence length="414" mass="44727">MEEVPYLIIGGGIAGTTAAETLRKHDAESRIVIISQEPHPLYARLELSKSDTLLGRTPEEKLWLRNPEWYASHRIELYSGKKAVALDHSLRQVMLDDGTALPYRKLLLAIGVKPRTLGCPGEALTGVFSLSTLDDFRGIQRAIQSSERGERAMIIGGGFIAFEAADACRQSGLETTVLLRDPHFFSGSLKDRAGAMVTHALTSHGIHLIPNEGIEGIVGEETVRAVLIKSGKELPADLVIVGIGASSTADFVRKAGGEVRRGIVTDAALKTNLPDVYAAGDCAEFFDETMGEHTVLGNWTSALLQGRAAARAMLGDPRVPRTISIYTTSAFGLALVFLGDTALKAGRRTLDRGETGRENITQLLLSGNHLVGAVLINRNQELPALTRLIYDKIDISGKEQFLSDPSSDLRGFFS</sequence>
<evidence type="ECO:0000313" key="6">
    <source>
        <dbReference type="Proteomes" id="UP000178690"/>
    </source>
</evidence>
<dbReference type="STRING" id="1802363.A2682_00040"/>
<evidence type="ECO:0000256" key="1">
    <source>
        <dbReference type="ARBA" id="ARBA00001974"/>
    </source>
</evidence>
<dbReference type="GO" id="GO:0016491">
    <property type="term" value="F:oxidoreductase activity"/>
    <property type="evidence" value="ECO:0007669"/>
    <property type="project" value="InterPro"/>
</dbReference>
<evidence type="ECO:0000256" key="3">
    <source>
        <dbReference type="ARBA" id="ARBA00022827"/>
    </source>
</evidence>
<dbReference type="InterPro" id="IPR036188">
    <property type="entry name" value="FAD/NAD-bd_sf"/>
</dbReference>
<dbReference type="InterPro" id="IPR023753">
    <property type="entry name" value="FAD/NAD-binding_dom"/>
</dbReference>
<evidence type="ECO:0000256" key="2">
    <source>
        <dbReference type="ARBA" id="ARBA00022630"/>
    </source>
</evidence>
<dbReference type="EMBL" id="MHST01000005">
    <property type="protein sequence ID" value="OHA49690.1"/>
    <property type="molecule type" value="Genomic_DNA"/>
</dbReference>
<dbReference type="InterPro" id="IPR050260">
    <property type="entry name" value="FAD-bd_OxRdtase"/>
</dbReference>
<dbReference type="Pfam" id="PF07992">
    <property type="entry name" value="Pyr_redox_2"/>
    <property type="match status" value="1"/>
</dbReference>
<comment type="caution">
    <text evidence="5">The sequence shown here is derived from an EMBL/GenBank/DDBJ whole genome shotgun (WGS) entry which is preliminary data.</text>
</comment>
<dbReference type="PRINTS" id="PR00368">
    <property type="entry name" value="FADPNR"/>
</dbReference>